<evidence type="ECO:0008006" key="3">
    <source>
        <dbReference type="Google" id="ProtNLM"/>
    </source>
</evidence>
<protein>
    <recommendedName>
        <fullName evidence="3">Transposase</fullName>
    </recommendedName>
</protein>
<dbReference type="AlphaFoldDB" id="A0A0S4R169"/>
<dbReference type="Proteomes" id="UP000198802">
    <property type="component" value="Unassembled WGS sequence"/>
</dbReference>
<reference evidence="2" key="1">
    <citation type="submission" date="2015-11" db="EMBL/GenBank/DDBJ databases">
        <authorList>
            <person name="Varghese N."/>
        </authorList>
    </citation>
    <scope>NUCLEOTIDE SEQUENCE [LARGE SCALE GENOMIC DNA]</scope>
    <source>
        <strain evidence="2">DSM 45899</strain>
    </source>
</reference>
<dbReference type="EMBL" id="FAOZ01000061">
    <property type="protein sequence ID" value="CUU61183.1"/>
    <property type="molecule type" value="Genomic_DNA"/>
</dbReference>
<evidence type="ECO:0000313" key="2">
    <source>
        <dbReference type="Proteomes" id="UP000198802"/>
    </source>
</evidence>
<gene>
    <name evidence="1" type="ORF">Ga0074812_1615</name>
</gene>
<proteinExistence type="predicted"/>
<keyword evidence="2" id="KW-1185">Reference proteome</keyword>
<sequence>MLGKIRNHYFGALGRGEADNHGRRSPLAAEARTLIRRFRRYEDMILRFATKLTAPVSNKSLGA</sequence>
<name>A0A0S4R169_9ACTN</name>
<evidence type="ECO:0000313" key="1">
    <source>
        <dbReference type="EMBL" id="CUU61183.1"/>
    </source>
</evidence>
<organism evidence="1 2">
    <name type="scientific">Parafrankia irregularis</name>
    <dbReference type="NCBI Taxonomy" id="795642"/>
    <lineage>
        <taxon>Bacteria</taxon>
        <taxon>Bacillati</taxon>
        <taxon>Actinomycetota</taxon>
        <taxon>Actinomycetes</taxon>
        <taxon>Frankiales</taxon>
        <taxon>Frankiaceae</taxon>
        <taxon>Parafrankia</taxon>
    </lineage>
</organism>
<accession>A0A0S4R169</accession>